<evidence type="ECO:0000313" key="1">
    <source>
        <dbReference type="EMBL" id="HIQ63853.1"/>
    </source>
</evidence>
<organism evidence="1 2">
    <name type="scientific">Candidatus Avichristensenella intestinipullorum</name>
    <dbReference type="NCBI Taxonomy" id="2840693"/>
    <lineage>
        <taxon>Bacteria</taxon>
        <taxon>Bacillati</taxon>
        <taxon>Bacillota</taxon>
        <taxon>Clostridia</taxon>
        <taxon>Candidatus Avichristensenella</taxon>
    </lineage>
</organism>
<reference evidence="1" key="2">
    <citation type="journal article" date="2021" name="PeerJ">
        <title>Extensive microbial diversity within the chicken gut microbiome revealed by metagenomics and culture.</title>
        <authorList>
            <person name="Gilroy R."/>
            <person name="Ravi A."/>
            <person name="Getino M."/>
            <person name="Pursley I."/>
            <person name="Horton D.L."/>
            <person name="Alikhan N.F."/>
            <person name="Baker D."/>
            <person name="Gharbi K."/>
            <person name="Hall N."/>
            <person name="Watson M."/>
            <person name="Adriaenssens E.M."/>
            <person name="Foster-Nyarko E."/>
            <person name="Jarju S."/>
            <person name="Secka A."/>
            <person name="Antonio M."/>
            <person name="Oren A."/>
            <person name="Chaudhuri R.R."/>
            <person name="La Ragione R."/>
            <person name="Hildebrand F."/>
            <person name="Pallen M.J."/>
        </authorList>
    </citation>
    <scope>NUCLEOTIDE SEQUENCE</scope>
    <source>
        <strain evidence="1">ChiHile30-977</strain>
    </source>
</reference>
<proteinExistence type="predicted"/>
<dbReference type="Proteomes" id="UP000886819">
    <property type="component" value="Unassembled WGS sequence"/>
</dbReference>
<sequence length="103" mass="10962">MPAKQGETGRRPALLGGRNVEIAVCVGSSCHIRGSYAVIEKLREAVARYGLEDEVALRAAFCLGRCTGGVSIQVDGEIISGVSVDNFDEVFARAVLQRMGKHA</sequence>
<dbReference type="InterPro" id="IPR036249">
    <property type="entry name" value="Thioredoxin-like_sf"/>
</dbReference>
<evidence type="ECO:0000313" key="2">
    <source>
        <dbReference type="Proteomes" id="UP000886819"/>
    </source>
</evidence>
<gene>
    <name evidence="1" type="ORF">IAA66_09775</name>
</gene>
<dbReference type="AlphaFoldDB" id="A0A9D0YZW1"/>
<dbReference type="Pfam" id="PF01257">
    <property type="entry name" value="2Fe-2S_thioredx"/>
    <property type="match status" value="1"/>
</dbReference>
<comment type="caution">
    <text evidence="1">The sequence shown here is derived from an EMBL/GenBank/DDBJ whole genome shotgun (WGS) entry which is preliminary data.</text>
</comment>
<dbReference type="EMBL" id="DVFI01000133">
    <property type="protein sequence ID" value="HIQ63853.1"/>
    <property type="molecule type" value="Genomic_DNA"/>
</dbReference>
<dbReference type="Gene3D" id="3.40.30.10">
    <property type="entry name" value="Glutaredoxin"/>
    <property type="match status" value="1"/>
</dbReference>
<name>A0A9D0YZW1_9FIRM</name>
<protein>
    <submittedName>
        <fullName evidence="1">(2Fe-2S) ferredoxin domain-containing protein</fullName>
    </submittedName>
</protein>
<dbReference type="SUPFAM" id="SSF52833">
    <property type="entry name" value="Thioredoxin-like"/>
    <property type="match status" value="1"/>
</dbReference>
<reference evidence="1" key="1">
    <citation type="submission" date="2020-10" db="EMBL/GenBank/DDBJ databases">
        <authorList>
            <person name="Gilroy R."/>
        </authorList>
    </citation>
    <scope>NUCLEOTIDE SEQUENCE</scope>
    <source>
        <strain evidence="1">ChiHile30-977</strain>
    </source>
</reference>
<accession>A0A9D0YZW1</accession>
<dbReference type="CDD" id="cd02980">
    <property type="entry name" value="TRX_Fd_family"/>
    <property type="match status" value="1"/>
</dbReference>